<dbReference type="GO" id="GO:0016811">
    <property type="term" value="F:hydrolase activity, acting on carbon-nitrogen (but not peptide) bonds, in linear amides"/>
    <property type="evidence" value="ECO:0007669"/>
    <property type="project" value="InterPro"/>
</dbReference>
<dbReference type="Gene3D" id="1.10.439.10">
    <property type="entry name" value="Penicillin Amidohydrolase, domain 1"/>
    <property type="match status" value="1"/>
</dbReference>
<keyword evidence="8" id="KW-1185">Reference proteome</keyword>
<evidence type="ECO:0000256" key="4">
    <source>
        <dbReference type="ARBA" id="ARBA00023145"/>
    </source>
</evidence>
<protein>
    <submittedName>
        <fullName evidence="7">Penicillin acylase family protein</fullName>
    </submittedName>
</protein>
<dbReference type="PANTHER" id="PTHR34218:SF3">
    <property type="entry name" value="ACYL-HOMOSERINE LACTONE ACYLASE PVDQ"/>
    <property type="match status" value="1"/>
</dbReference>
<feature type="region of interest" description="Disordered" evidence="5">
    <location>
        <begin position="205"/>
        <end position="232"/>
    </location>
</feature>
<dbReference type="Gene3D" id="3.60.20.10">
    <property type="entry name" value="Glutamine Phosphoribosylpyrophosphate, subunit 1, domain 1"/>
    <property type="match status" value="1"/>
</dbReference>
<evidence type="ECO:0000256" key="3">
    <source>
        <dbReference type="ARBA" id="ARBA00022801"/>
    </source>
</evidence>
<feature type="compositionally biased region" description="Low complexity" evidence="5">
    <location>
        <begin position="212"/>
        <end position="232"/>
    </location>
</feature>
<dbReference type="AlphaFoldDB" id="A0AAW4IXZ2"/>
<evidence type="ECO:0000256" key="6">
    <source>
        <dbReference type="SAM" id="SignalP"/>
    </source>
</evidence>
<feature type="chain" id="PRO_5043800732" evidence="6">
    <location>
        <begin position="24"/>
        <end position="844"/>
    </location>
</feature>
<dbReference type="Gene3D" id="2.30.120.10">
    <property type="match status" value="1"/>
</dbReference>
<evidence type="ECO:0000256" key="1">
    <source>
        <dbReference type="ARBA" id="ARBA00006586"/>
    </source>
</evidence>
<feature type="signal peptide" evidence="6">
    <location>
        <begin position="1"/>
        <end position="23"/>
    </location>
</feature>
<dbReference type="EMBL" id="JAGBKN010000019">
    <property type="protein sequence ID" value="MBO1517485.1"/>
    <property type="molecule type" value="Genomic_DNA"/>
</dbReference>
<proteinExistence type="inferred from homology"/>
<reference evidence="7 8" key="1">
    <citation type="submission" date="2021-03" db="EMBL/GenBank/DDBJ databases">
        <authorList>
            <person name="Shang D.-D."/>
            <person name="Du Z.-J."/>
            <person name="Chen G.-J."/>
        </authorList>
    </citation>
    <scope>NUCLEOTIDE SEQUENCE [LARGE SCALE GENOMIC DNA]</scope>
    <source>
        <strain evidence="7 8">F2608</strain>
    </source>
</reference>
<organism evidence="7 8">
    <name type="scientific">Psychrobacter halodurans</name>
    <dbReference type="NCBI Taxonomy" id="2818439"/>
    <lineage>
        <taxon>Bacteria</taxon>
        <taxon>Pseudomonadati</taxon>
        <taxon>Pseudomonadota</taxon>
        <taxon>Gammaproteobacteria</taxon>
        <taxon>Moraxellales</taxon>
        <taxon>Moraxellaceae</taxon>
        <taxon>Psychrobacter</taxon>
    </lineage>
</organism>
<evidence type="ECO:0000313" key="8">
    <source>
        <dbReference type="Proteomes" id="UP000664161"/>
    </source>
</evidence>
<dbReference type="InterPro" id="IPR029055">
    <property type="entry name" value="Ntn_hydrolases_N"/>
</dbReference>
<dbReference type="InterPro" id="IPR043147">
    <property type="entry name" value="Penicillin_amidase_A-knob"/>
</dbReference>
<keyword evidence="2 6" id="KW-0732">Signal</keyword>
<dbReference type="InterPro" id="IPR023343">
    <property type="entry name" value="Penicillin_amidase_dom1"/>
</dbReference>
<dbReference type="InterPro" id="IPR002692">
    <property type="entry name" value="S45"/>
</dbReference>
<comment type="similarity">
    <text evidence="1">Belongs to the peptidase S45 family.</text>
</comment>
<keyword evidence="4" id="KW-0865">Zymogen</keyword>
<evidence type="ECO:0000256" key="5">
    <source>
        <dbReference type="SAM" id="MobiDB-lite"/>
    </source>
</evidence>
<gene>
    <name evidence="7" type="ORF">J3491_09090</name>
</gene>
<sequence length="844" mass="91706">MSINALNRRVPTLTLLTVAVSLALFGCSDSDNSFNNADTAQPTTTYEVDIQRTEFGIPHITAKDYKSLGYGVGYAFAEDNICSLAREIVVARGQSMLYLGEDGDVTSDVFYTWYNSPAKRQQFLTAQQPEVLDAVAGYAAGYSRYLRDTGVDNIDPECAGAPWVQEIDTDDLLALYGKANLRGGLANFVAPIIAAAPPAVDTAMTSRRLPTSSGAASETSLYSSSSSSSSSSASASELAAGFDFDMTTINVMDGGSNAYALGSEVTGTQRGILYGNPHEPWDGVQRFYQFHLTLPGELDVMGAAQQGQPFPNIGFNKDVAWSHTVSTAKRFTLYQLNLVDGNPMKYTYENTEGTVEKRDIKKVDVTIQLPDNDSLTQPIYLSHYGPMLAVNTVNGLLPAWGSNNLAFTIRDAASENPRSLNQWLSMNKADSVEDLKERMQDTVGLGFVNTIAADRHGKALYADISTVPHVTADKLKSCIAGQPFLQGIVSFDLPALNGSKAACEWGNDADSPQAGIFGASNLPFLIRDDYVANSNDSYWFSNPNQPLTDFSPLLRRRLAPFISANLPDGVPLLMRTRMGFQQIFDRLDNSDGLGGDTFTLENLQQVVYGNRSYVAELVLDDVLADCVANPVLTLSSGGSIDATQACTVLSNWDRRNNLGSRGAHVFREFWRNVDFTETTDDAFAVPFDESDPINTPRDLKITAGTRTALADAIAYFQNNGVALDATLGELQYTLDASKNNERIPMHGGQGREGVFNVARGPAPNADASEYAFINNGPTYMQAVTFDDKGPVVNALLAYSQSADSTRPYHRDQTRRYAAKDWIRLPFSAGEIAAQAVDDTLQLTE</sequence>
<dbReference type="GO" id="GO:0017000">
    <property type="term" value="P:antibiotic biosynthetic process"/>
    <property type="evidence" value="ECO:0007669"/>
    <property type="project" value="InterPro"/>
</dbReference>
<dbReference type="RefSeq" id="WP_207969950.1">
    <property type="nucleotide sequence ID" value="NZ_JAGBKN010000019.1"/>
</dbReference>
<dbReference type="Gene3D" id="1.10.1400.10">
    <property type="match status" value="1"/>
</dbReference>
<keyword evidence="3" id="KW-0378">Hydrolase</keyword>
<comment type="caution">
    <text evidence="7">The sequence shown here is derived from an EMBL/GenBank/DDBJ whole genome shotgun (WGS) entry which is preliminary data.</text>
</comment>
<dbReference type="Pfam" id="PF01804">
    <property type="entry name" value="Penicil_amidase"/>
    <property type="match status" value="1"/>
</dbReference>
<accession>A0AAW4IXZ2</accession>
<dbReference type="InterPro" id="IPR043146">
    <property type="entry name" value="Penicillin_amidase_N_B-knob"/>
</dbReference>
<name>A0AAW4IXZ2_9GAMM</name>
<dbReference type="Proteomes" id="UP000664161">
    <property type="component" value="Unassembled WGS sequence"/>
</dbReference>
<evidence type="ECO:0000256" key="2">
    <source>
        <dbReference type="ARBA" id="ARBA00022729"/>
    </source>
</evidence>
<dbReference type="SUPFAM" id="SSF56235">
    <property type="entry name" value="N-terminal nucleophile aminohydrolases (Ntn hydrolases)"/>
    <property type="match status" value="1"/>
</dbReference>
<evidence type="ECO:0000313" key="7">
    <source>
        <dbReference type="EMBL" id="MBO1517485.1"/>
    </source>
</evidence>
<dbReference type="PANTHER" id="PTHR34218">
    <property type="entry name" value="PEPTIDASE S45 PENICILLIN AMIDASE"/>
    <property type="match status" value="1"/>
</dbReference>